<evidence type="ECO:0000313" key="5">
    <source>
        <dbReference type="Proteomes" id="UP001149140"/>
    </source>
</evidence>
<evidence type="ECO:0000256" key="2">
    <source>
        <dbReference type="ARBA" id="ARBA00022840"/>
    </source>
</evidence>
<protein>
    <submittedName>
        <fullName evidence="4">AAA family ATPase</fullName>
    </submittedName>
</protein>
<name>A0A9X3MTE3_9ACTN</name>
<dbReference type="AlphaFoldDB" id="A0A9X3MTE3"/>
<dbReference type="GO" id="GO:0004016">
    <property type="term" value="F:adenylate cyclase activity"/>
    <property type="evidence" value="ECO:0007669"/>
    <property type="project" value="TreeGrafter"/>
</dbReference>
<dbReference type="EMBL" id="JAPDOD010000016">
    <property type="protein sequence ID" value="MDA0162072.1"/>
    <property type="molecule type" value="Genomic_DNA"/>
</dbReference>
<dbReference type="InterPro" id="IPR036388">
    <property type="entry name" value="WH-like_DNA-bd_sf"/>
</dbReference>
<keyword evidence="5" id="KW-1185">Reference proteome</keyword>
<keyword evidence="2" id="KW-0067">ATP-binding</keyword>
<accession>A0A9X3MTE3</accession>
<comment type="caution">
    <text evidence="4">The sequence shown here is derived from an EMBL/GenBank/DDBJ whole genome shotgun (WGS) entry which is preliminary data.</text>
</comment>
<dbReference type="SUPFAM" id="SSF52540">
    <property type="entry name" value="P-loop containing nucleoside triphosphate hydrolases"/>
    <property type="match status" value="1"/>
</dbReference>
<dbReference type="InterPro" id="IPR027417">
    <property type="entry name" value="P-loop_NTPase"/>
</dbReference>
<dbReference type="Gene3D" id="3.40.50.300">
    <property type="entry name" value="P-loop containing nucleotide triphosphate hydrolases"/>
    <property type="match status" value="1"/>
</dbReference>
<reference evidence="4" key="1">
    <citation type="submission" date="2022-10" db="EMBL/GenBank/DDBJ databases">
        <title>The WGS of Solirubrobacter ginsenosidimutans DSM 21036.</title>
        <authorList>
            <person name="Jiang Z."/>
        </authorList>
    </citation>
    <scope>NUCLEOTIDE SEQUENCE</scope>
    <source>
        <strain evidence="4">DSM 21036</strain>
    </source>
</reference>
<dbReference type="SUPFAM" id="SSF48452">
    <property type="entry name" value="TPR-like"/>
    <property type="match status" value="1"/>
</dbReference>
<dbReference type="InterPro" id="IPR005158">
    <property type="entry name" value="BTAD"/>
</dbReference>
<proteinExistence type="predicted"/>
<dbReference type="InterPro" id="IPR041664">
    <property type="entry name" value="AAA_16"/>
</dbReference>
<evidence type="ECO:0000256" key="1">
    <source>
        <dbReference type="ARBA" id="ARBA00022741"/>
    </source>
</evidence>
<dbReference type="Proteomes" id="UP001149140">
    <property type="component" value="Unassembled WGS sequence"/>
</dbReference>
<dbReference type="PANTHER" id="PTHR16305:SF28">
    <property type="entry name" value="GUANYLATE CYCLASE DOMAIN-CONTAINING PROTEIN"/>
    <property type="match status" value="1"/>
</dbReference>
<dbReference type="InterPro" id="IPR011990">
    <property type="entry name" value="TPR-like_helical_dom_sf"/>
</dbReference>
<dbReference type="Gene3D" id="1.10.10.10">
    <property type="entry name" value="Winged helix-like DNA-binding domain superfamily/Winged helix DNA-binding domain"/>
    <property type="match status" value="1"/>
</dbReference>
<sequence>MSATVDGTRIALPADARARELLAYLAVHPGAHSRQRLAGLLRPDVAEASARKTLRDAVYELRRAFSPAEPVIATREAVLLRAEVDLLRFRAADRLEDRARLAGYGESRLTRALHDKVDFRGARRELLAGLDADWVLRARDEHHADVAAVLAALTDEAEDVAGAIAWTRRRIEHEPLGEAGHRDLIRLLAAAGDRPAALAAADVLAERLRRELRVPPCVETRALVEQVRRGRVGAVAPTAQPALPAPLARTVRPEGREAPLTRLRATWDEVRSGTLRIAVATGEPGIGKTTLLGELARHAHADGAAILFGRSDEHGLLPYQPWVEALERHLAGLDPIERERRLGDGALARLLPSPAAEPADAAGDRYRAFEAVRGLLEETAAERPVLLVLDDLHWADPDSLLLLRHVVRMAGGARLLVAISMRDAELSAAAALTLADLRREGPLLHIALTGLDQDAVAAVVARHDATGDAAAYRERTGGNPFFLDELLRDEAERGTSAAPPPGVRAVIGRRLSRLPASARRAHEAGAAQGLEFEPLALDDETLDGLADATAAGLVAPVCERRFAFAHALIVDTLLAELPASRLGRLHLEIADALTDGHAAEIARHLRAAGPLAPPERRIRAELAAARQAEAMLAYADAAAHYEAALEVARRSRERVAAAGIRDQVAPRRPGVGGDGAAAQRPAVGGDGAADFAFDRAEVLLALGAAQDRAGCRAAARAAFAAVVGLARARRDPVLLARAALGHGGLGVLVAAPDASVTRPLDEALEQLPAHETALAARLRARLAIERYYPDRASAEALSVRAVQDARASKDPAALAAALNALRVACWTPGRIDDRLAAATEMIEAATAAGDREGALQGRNWRVVDLMELGDRHALEGEIDAYTPLADAVGLPHYGWYDPLWRSALAQLDGRWQDAQRLGERALELAQRAGDQMAPWLVKAQQQSTLDLRGWLHETDRDWFAEQAAASAQPWAWLTYLAYVDAGTGRDDGAREVVAEMLRDGGRNLPDTVNWHVLCDLGEAVALLGDEDSAAILHAKLAPHARLFPVVARGGLCLGSAEYFVGRLASTLGRHDEAEWRLRRAVGENLRIGARPRATIALMRLGELLADRGDEENGRATLLEAAAQAGALDMPGVAARALAAAARTVLPAPA</sequence>
<gene>
    <name evidence="4" type="ORF">OM076_17500</name>
</gene>
<organism evidence="4 5">
    <name type="scientific">Solirubrobacter ginsenosidimutans</name>
    <dbReference type="NCBI Taxonomy" id="490573"/>
    <lineage>
        <taxon>Bacteria</taxon>
        <taxon>Bacillati</taxon>
        <taxon>Actinomycetota</taxon>
        <taxon>Thermoleophilia</taxon>
        <taxon>Solirubrobacterales</taxon>
        <taxon>Solirubrobacteraceae</taxon>
        <taxon>Solirubrobacter</taxon>
    </lineage>
</organism>
<evidence type="ECO:0000259" key="3">
    <source>
        <dbReference type="SMART" id="SM01043"/>
    </source>
</evidence>
<dbReference type="PANTHER" id="PTHR16305">
    <property type="entry name" value="TESTICULAR SOLUBLE ADENYLYL CYCLASE"/>
    <property type="match status" value="1"/>
</dbReference>
<dbReference type="GO" id="GO:0005524">
    <property type="term" value="F:ATP binding"/>
    <property type="evidence" value="ECO:0007669"/>
    <property type="project" value="UniProtKB-KW"/>
</dbReference>
<evidence type="ECO:0000313" key="4">
    <source>
        <dbReference type="EMBL" id="MDA0162072.1"/>
    </source>
</evidence>
<keyword evidence="1" id="KW-0547">Nucleotide-binding</keyword>
<dbReference type="Pfam" id="PF13191">
    <property type="entry name" value="AAA_16"/>
    <property type="match status" value="1"/>
</dbReference>
<dbReference type="GO" id="GO:0005737">
    <property type="term" value="C:cytoplasm"/>
    <property type="evidence" value="ECO:0007669"/>
    <property type="project" value="TreeGrafter"/>
</dbReference>
<feature type="domain" description="Bacterial transcriptional activator" evidence="3">
    <location>
        <begin position="84"/>
        <end position="228"/>
    </location>
</feature>
<dbReference type="SMART" id="SM01043">
    <property type="entry name" value="BTAD"/>
    <property type="match status" value="1"/>
</dbReference>